<comment type="caution">
    <text evidence="1">The sequence shown here is derived from an EMBL/GenBank/DDBJ whole genome shotgun (WGS) entry which is preliminary data.</text>
</comment>
<proteinExistence type="predicted"/>
<dbReference type="AlphaFoldDB" id="A0AAP3CLW7"/>
<protein>
    <submittedName>
        <fullName evidence="1">Uncharacterized protein</fullName>
    </submittedName>
</protein>
<dbReference type="Proteomes" id="UP001067121">
    <property type="component" value="Unassembled WGS sequence"/>
</dbReference>
<dbReference type="RefSeq" id="WP_019715074.1">
    <property type="nucleotide sequence ID" value="NZ_JALAOH010000090.1"/>
</dbReference>
<gene>
    <name evidence="1" type="ORF">MOC71_19045</name>
</gene>
<reference evidence="1" key="1">
    <citation type="submission" date="2022-02" db="EMBL/GenBank/DDBJ databases">
        <title>Crop Bioprotection Bacillus Genome Sequencing.</title>
        <authorList>
            <person name="Dunlap C."/>
        </authorList>
    </citation>
    <scope>NUCLEOTIDE SEQUENCE</scope>
    <source>
        <strain evidence="1">98-1</strain>
    </source>
</reference>
<evidence type="ECO:0000313" key="1">
    <source>
        <dbReference type="EMBL" id="MCY8318762.1"/>
    </source>
</evidence>
<evidence type="ECO:0000313" key="2">
    <source>
        <dbReference type="Proteomes" id="UP001067121"/>
    </source>
</evidence>
<name>A0AAP3CLW7_BACVA</name>
<sequence>MASLTIYRLNTADQLDLFFSHEGKLNLDEVIKEMKKKSAPIDNDGKTINGEGFINTRKNIRNGLPVIESYCTSLVNLGNYFEARLENDQLTTVETQHRYFSKASLIITNESDLILKFDNSTEERSKSRVKSLVEELGFEANALRLDNDLLRKIQQDPIFEWSAVKIDKIDKDGDRTQRVSYEIDLADDKHPSRVDDDYRNHGKMSHIKFQLPYSAKGAPNKVTVKLYNQGNRIVIDEEELCGSSLMDFVVYLMSKLKGIKEEEV</sequence>
<organism evidence="1 2">
    <name type="scientific">Bacillus vallismortis</name>
    <dbReference type="NCBI Taxonomy" id="72361"/>
    <lineage>
        <taxon>Bacteria</taxon>
        <taxon>Bacillati</taxon>
        <taxon>Bacillota</taxon>
        <taxon>Bacilli</taxon>
        <taxon>Bacillales</taxon>
        <taxon>Bacillaceae</taxon>
        <taxon>Bacillus</taxon>
    </lineage>
</organism>
<dbReference type="EMBL" id="JALAOH010000090">
    <property type="protein sequence ID" value="MCY8318762.1"/>
    <property type="molecule type" value="Genomic_DNA"/>
</dbReference>
<accession>A0AAP3CLW7</accession>